<organism evidence="1 2">
    <name type="scientific">Nonomuraea polychroma</name>
    <dbReference type="NCBI Taxonomy" id="46176"/>
    <lineage>
        <taxon>Bacteria</taxon>
        <taxon>Bacillati</taxon>
        <taxon>Actinomycetota</taxon>
        <taxon>Actinomycetes</taxon>
        <taxon>Streptosporangiales</taxon>
        <taxon>Streptosporangiaceae</taxon>
        <taxon>Nonomuraea</taxon>
    </lineage>
</organism>
<evidence type="ECO:0000313" key="2">
    <source>
        <dbReference type="Proteomes" id="UP000284824"/>
    </source>
</evidence>
<sequence>MRTALPGRRSPHPIGAALPALYADDGYVQRLTSALDEVLAPVFLTLDCLDGYLDPALAPEDFLRWLAGWVGVESDERWSTAQLRAIVAAAVGLHRRRGTLSGLAYLLRTLADPDVEVLDTGGCSWSETPNGSLPGSAGAQLMVRVTKAEVDLDWLRLLAAISVPAHVRVTVVGPGAGPADQAS</sequence>
<dbReference type="RefSeq" id="WP_127931546.1">
    <property type="nucleotide sequence ID" value="NZ_SAUN01000001.1"/>
</dbReference>
<dbReference type="InterPro" id="IPR011748">
    <property type="entry name" value="Unchr_phage_tail-like"/>
</dbReference>
<gene>
    <name evidence="1" type="ORF">EDD27_1323</name>
</gene>
<dbReference type="EMBL" id="SAUN01000001">
    <property type="protein sequence ID" value="RVX38991.1"/>
    <property type="molecule type" value="Genomic_DNA"/>
</dbReference>
<dbReference type="InterPro" id="IPR006521">
    <property type="entry name" value="Tail_protein_I"/>
</dbReference>
<reference evidence="1 2" key="1">
    <citation type="submission" date="2019-01" db="EMBL/GenBank/DDBJ databases">
        <title>Sequencing the genomes of 1000 actinobacteria strains.</title>
        <authorList>
            <person name="Klenk H.-P."/>
        </authorList>
    </citation>
    <scope>NUCLEOTIDE SEQUENCE [LARGE SCALE GENOMIC DNA]</scope>
    <source>
        <strain evidence="1 2">DSM 43925</strain>
    </source>
</reference>
<dbReference type="OrthoDB" id="370073at2"/>
<dbReference type="AlphaFoldDB" id="A0A438M010"/>
<proteinExistence type="predicted"/>
<protein>
    <submittedName>
        <fullName evidence="1">Phage tail P2-like protein</fullName>
    </submittedName>
</protein>
<evidence type="ECO:0000313" key="1">
    <source>
        <dbReference type="EMBL" id="RVX38991.1"/>
    </source>
</evidence>
<name>A0A438M010_9ACTN</name>
<keyword evidence="2" id="KW-1185">Reference proteome</keyword>
<dbReference type="Proteomes" id="UP000284824">
    <property type="component" value="Unassembled WGS sequence"/>
</dbReference>
<accession>A0A438M010</accession>
<dbReference type="NCBIfam" id="TIGR02242">
    <property type="entry name" value="tail_TIGR02242"/>
    <property type="match status" value="1"/>
</dbReference>
<dbReference type="Pfam" id="PF09684">
    <property type="entry name" value="Tail_P2_I"/>
    <property type="match status" value="1"/>
</dbReference>
<comment type="caution">
    <text evidence="1">The sequence shown here is derived from an EMBL/GenBank/DDBJ whole genome shotgun (WGS) entry which is preliminary data.</text>
</comment>